<dbReference type="GO" id="GO:0015562">
    <property type="term" value="F:efflux transmembrane transporter activity"/>
    <property type="evidence" value="ECO:0007669"/>
    <property type="project" value="InterPro"/>
</dbReference>
<dbReference type="EMBL" id="AP024718">
    <property type="protein sequence ID" value="BCX88579.1"/>
    <property type="molecule type" value="Genomic_DNA"/>
</dbReference>
<keyword evidence="4" id="KW-1185">Reference proteome</keyword>
<keyword evidence="2" id="KW-0472">Membrane</keyword>
<keyword evidence="2" id="KW-0564">Palmitate</keyword>
<evidence type="ECO:0000256" key="2">
    <source>
        <dbReference type="RuleBase" id="RU362097"/>
    </source>
</evidence>
<dbReference type="Proteomes" id="UP001321450">
    <property type="component" value="Chromosome"/>
</dbReference>
<evidence type="ECO:0000313" key="3">
    <source>
        <dbReference type="EMBL" id="BCX88579.1"/>
    </source>
</evidence>
<proteinExistence type="inferred from homology"/>
<dbReference type="NCBIfam" id="TIGR01845">
    <property type="entry name" value="outer_NodT"/>
    <property type="match status" value="1"/>
</dbReference>
<organism evidence="3 4">
    <name type="scientific">Methylomarinovum tepidoasis</name>
    <dbReference type="NCBI Taxonomy" id="2840183"/>
    <lineage>
        <taxon>Bacteria</taxon>
        <taxon>Pseudomonadati</taxon>
        <taxon>Pseudomonadota</taxon>
        <taxon>Gammaproteobacteria</taxon>
        <taxon>Methylococcales</taxon>
        <taxon>Methylothermaceae</taxon>
        <taxon>Methylomarinovum</taxon>
    </lineage>
</organism>
<comment type="similarity">
    <text evidence="1 2">Belongs to the outer membrane factor (OMF) (TC 1.B.17) family.</text>
</comment>
<protein>
    <submittedName>
        <fullName evidence="3">Outer membrane protein, multidrug efflux system</fullName>
    </submittedName>
</protein>
<name>A0AAU9C5Y9_9GAMM</name>
<accession>A0AAU9C5Y9</accession>
<dbReference type="Pfam" id="PF02321">
    <property type="entry name" value="OEP"/>
    <property type="match status" value="2"/>
</dbReference>
<reference evidence="4" key="1">
    <citation type="journal article" date="2024" name="Int. J. Syst. Evol. Microbiol.">
        <title>Methylomarinovum tepidoasis sp. nov., a moderately thermophilic methanotroph of the family Methylothermaceae isolated from a deep-sea hydrothermal field.</title>
        <authorList>
            <person name="Hirayama H."/>
            <person name="Takaki Y."/>
            <person name="Abe M."/>
            <person name="Miyazaki M."/>
            <person name="Uematsu K."/>
            <person name="Matsui Y."/>
            <person name="Takai K."/>
        </authorList>
    </citation>
    <scope>NUCLEOTIDE SEQUENCE [LARGE SCALE GENOMIC DNA]</scope>
    <source>
        <strain evidence="4">IN45</strain>
    </source>
</reference>
<dbReference type="RefSeq" id="WP_286293739.1">
    <property type="nucleotide sequence ID" value="NZ_AP024718.1"/>
</dbReference>
<dbReference type="KEGG" id="meiy:MIN45_P0948"/>
<dbReference type="SUPFAM" id="SSF56954">
    <property type="entry name" value="Outer membrane efflux proteins (OEP)"/>
    <property type="match status" value="1"/>
</dbReference>
<keyword evidence="2" id="KW-0449">Lipoprotein</keyword>
<evidence type="ECO:0000256" key="1">
    <source>
        <dbReference type="ARBA" id="ARBA00007613"/>
    </source>
</evidence>
<dbReference type="InterPro" id="IPR010131">
    <property type="entry name" value="MdtP/NodT-like"/>
</dbReference>
<dbReference type="PANTHER" id="PTHR30203:SF25">
    <property type="entry name" value="OUTER MEMBRANE PROTEIN-RELATED"/>
    <property type="match status" value="1"/>
</dbReference>
<comment type="subcellular location">
    <subcellularLocation>
        <location evidence="2">Cell outer membrane</location>
        <topology evidence="2">Lipid-anchor</topology>
    </subcellularLocation>
</comment>
<dbReference type="PANTHER" id="PTHR30203">
    <property type="entry name" value="OUTER MEMBRANE CATION EFFLUX PROTEIN"/>
    <property type="match status" value="1"/>
</dbReference>
<dbReference type="AlphaFoldDB" id="A0AAU9C5Y9"/>
<keyword evidence="2" id="KW-1134">Transmembrane beta strand</keyword>
<evidence type="ECO:0000313" key="4">
    <source>
        <dbReference type="Proteomes" id="UP001321450"/>
    </source>
</evidence>
<gene>
    <name evidence="3" type="ORF">MIN45_P0948</name>
</gene>
<dbReference type="GO" id="GO:0009279">
    <property type="term" value="C:cell outer membrane"/>
    <property type="evidence" value="ECO:0007669"/>
    <property type="project" value="UniProtKB-SubCell"/>
</dbReference>
<dbReference type="Gene3D" id="2.20.200.10">
    <property type="entry name" value="Outer membrane efflux proteins (OEP)"/>
    <property type="match status" value="1"/>
</dbReference>
<sequence length="524" mass="58647">MKRIALTVAIAALLDGCMLVGPDYHTPEAPVADTWIDISDPALKRTETDLSEWWQVFGDPVLDELVLLARRQNLSLQATAIRILEARAQLGIASGLLYPQHQRITGDLSRQQISEHAPNTTPAIDRRFTTTGIGFDVGWELDLWGKFRRGVEAAEANLDASVADYEDLLVSLTAEVARTYVLIRTLESRIRVAHENLEIQRRTLNIADALYKGGAITELDYLQAESLLHTTEASIPPLEAALRQAKNALAVLLGRPPGEVDSLLMAFHPIPSPPVEVVIGVPADLLRRRPDVRRVERRLATQSALIGVTKADLYPHFSLLGSINLRASDAALTFASGGSSKLADLFTAKSFQYFVGPSLSWDVFNYGRIRNQVRAEDARFQALIADYRNTVLEAAREAEDAIAAFVKARVEQERRRLSYEAARRSVDLSLLQYREGLVSYQRVLDSRRSLLTAQDDLTRIRGDVAVNLIALYKALGGGWQERDLETAVPEEVKREMAQRTNWKGLLETGEPRKEKPTRWRWPDW</sequence>
<dbReference type="InterPro" id="IPR003423">
    <property type="entry name" value="OMP_efflux"/>
</dbReference>
<dbReference type="Gene3D" id="1.20.1600.10">
    <property type="entry name" value="Outer membrane efflux proteins (OEP)"/>
    <property type="match status" value="1"/>
</dbReference>
<keyword evidence="2" id="KW-0812">Transmembrane</keyword>